<dbReference type="Pfam" id="PF03640">
    <property type="entry name" value="Lipoprotein_15"/>
    <property type="match status" value="1"/>
</dbReference>
<dbReference type="EMBL" id="CP136865">
    <property type="protein sequence ID" value="WOJ95642.1"/>
    <property type="molecule type" value="Genomic_DNA"/>
</dbReference>
<gene>
    <name evidence="3" type="ORF">R0137_10295</name>
</gene>
<evidence type="ECO:0000313" key="4">
    <source>
        <dbReference type="Proteomes" id="UP001626549"/>
    </source>
</evidence>
<sequence length="474" mass="52016">MRSLSRAPRLAMYRYSIKVLAASLVIAAAPLCSVAVASDDSHQAGDHREAYREIPMPSRFHVEHTELEGPVFANEQGMTLYTWPQLKLRNGYSGEAAGKTACYGKVVTVTAGLMSPYPPGIQLPELETRPSCTDLWPPVLADNNADPVGDWSILLRKDGARQWAYKEQALYTSVRDKQAGDTYGGSRRKRRADGSGEGDAPAGRVPAGPPARLPPGFAVKTTSLGRMLTTHQNYAVYAYKDDSAESVACIDECLRERMPVLAPALARAFGEWTVLERAPGVRQWVFRGSPLYTYTQDPEPWSLVGSDESGWSNVFTQRVPSLPSSFTLQQTLAGMVLADAKGKTIYTYQCGDDSVDQLSCDHPDDTQVYRLAICGGGDAKQCAEHWPYVKANAEESSASRAWSIVNINPETGRFVAASDPKALRVWAYRDRPVYTYSGDKAPGDVHGAGTGEWRGKRNGLLAHWVRDDYMKGIQ</sequence>
<dbReference type="InterPro" id="IPR005297">
    <property type="entry name" value="Lipoprotein_repeat"/>
</dbReference>
<dbReference type="RefSeq" id="WP_407326346.1">
    <property type="nucleotide sequence ID" value="NZ_CP136865.1"/>
</dbReference>
<dbReference type="PANTHER" id="PTHR39335:SF1">
    <property type="entry name" value="BLL4220 PROTEIN"/>
    <property type="match status" value="1"/>
</dbReference>
<accession>A0ABZ0I9C3</accession>
<protein>
    <submittedName>
        <fullName evidence="3">Uncharacterized protein</fullName>
    </submittedName>
</protein>
<reference evidence="3 4" key="1">
    <citation type="submission" date="2023-10" db="EMBL/GenBank/DDBJ databases">
        <title>Two novel species belonging to the OM43/NOR5 clade.</title>
        <authorList>
            <person name="Park M."/>
        </authorList>
    </citation>
    <scope>NUCLEOTIDE SEQUENCE [LARGE SCALE GENOMIC DNA]</scope>
    <source>
        <strain evidence="3 4">IMCC45268</strain>
    </source>
</reference>
<feature type="signal peptide" evidence="2">
    <location>
        <begin position="1"/>
        <end position="37"/>
    </location>
</feature>
<feature type="chain" id="PRO_5045269626" evidence="2">
    <location>
        <begin position="38"/>
        <end position="474"/>
    </location>
</feature>
<dbReference type="Proteomes" id="UP001626549">
    <property type="component" value="Chromosome"/>
</dbReference>
<evidence type="ECO:0000256" key="2">
    <source>
        <dbReference type="SAM" id="SignalP"/>
    </source>
</evidence>
<keyword evidence="2" id="KW-0732">Signal</keyword>
<proteinExistence type="predicted"/>
<evidence type="ECO:0000256" key="1">
    <source>
        <dbReference type="SAM" id="MobiDB-lite"/>
    </source>
</evidence>
<evidence type="ECO:0000313" key="3">
    <source>
        <dbReference type="EMBL" id="WOJ95642.1"/>
    </source>
</evidence>
<organism evidence="3 4">
    <name type="scientific">Congregibacter brevis</name>
    <dbReference type="NCBI Taxonomy" id="3081201"/>
    <lineage>
        <taxon>Bacteria</taxon>
        <taxon>Pseudomonadati</taxon>
        <taxon>Pseudomonadota</taxon>
        <taxon>Gammaproteobacteria</taxon>
        <taxon>Cellvibrionales</taxon>
        <taxon>Halieaceae</taxon>
        <taxon>Congregibacter</taxon>
    </lineage>
</organism>
<keyword evidence="4" id="KW-1185">Reference proteome</keyword>
<feature type="region of interest" description="Disordered" evidence="1">
    <location>
        <begin position="178"/>
        <end position="214"/>
    </location>
</feature>
<name>A0ABZ0I9C3_9GAMM</name>
<dbReference type="PANTHER" id="PTHR39335">
    <property type="entry name" value="BLL4220 PROTEIN"/>
    <property type="match status" value="1"/>
</dbReference>